<dbReference type="Proteomes" id="UP000437131">
    <property type="component" value="Unassembled WGS sequence"/>
</dbReference>
<feature type="domain" description="TPM" evidence="3">
    <location>
        <begin position="45"/>
        <end position="169"/>
    </location>
</feature>
<feature type="signal peptide" evidence="2">
    <location>
        <begin position="1"/>
        <end position="28"/>
    </location>
</feature>
<evidence type="ECO:0000313" key="4">
    <source>
        <dbReference type="EMBL" id="MTF39116.1"/>
    </source>
</evidence>
<dbReference type="RefSeq" id="WP_155083856.1">
    <property type="nucleotide sequence ID" value="NZ_WMIA01000010.1"/>
</dbReference>
<keyword evidence="1" id="KW-0812">Transmembrane</keyword>
<dbReference type="PANTHER" id="PTHR30373:SF2">
    <property type="entry name" value="UPF0603 PROTEIN YGCG"/>
    <property type="match status" value="1"/>
</dbReference>
<dbReference type="InterPro" id="IPR007621">
    <property type="entry name" value="TPM_dom"/>
</dbReference>
<dbReference type="NCBIfam" id="NF047379">
    <property type="entry name" value="photo_II_Psb32"/>
    <property type="match status" value="1"/>
</dbReference>
<dbReference type="EMBL" id="WMIA01000010">
    <property type="protein sequence ID" value="MTF39116.1"/>
    <property type="molecule type" value="Genomic_DNA"/>
</dbReference>
<sequence>MNKIKYIFAYFCLSLLLLFNVGINTAFATGVYDLPVINAGEDVWVYDDADAISRATEGKLTSMLQDLAKDTGNEVRMVVINRLDYGQTIDSLATELFQTWYPTPESAKNQTLVVVDTLSNKGAIASGDGVSNLLTPEISESLVKETLPYSLKDLQYNQALISAGDRLVAVLSGQDDPGAPQVEEISIEGTFTTAEETDDRSATIWTIVLLVLATVIPMVTYFWYVGFPGN</sequence>
<keyword evidence="1" id="KW-0472">Membrane</keyword>
<organism evidence="4 5">
    <name type="scientific">Cyanobacterium aponinum 0216</name>
    <dbReference type="NCBI Taxonomy" id="2676140"/>
    <lineage>
        <taxon>Bacteria</taxon>
        <taxon>Bacillati</taxon>
        <taxon>Cyanobacteriota</taxon>
        <taxon>Cyanophyceae</taxon>
        <taxon>Oscillatoriophycideae</taxon>
        <taxon>Chroococcales</taxon>
        <taxon>Geminocystaceae</taxon>
        <taxon>Cyanobacterium</taxon>
    </lineage>
</organism>
<proteinExistence type="predicted"/>
<keyword evidence="2" id="KW-0732">Signal</keyword>
<evidence type="ECO:0000256" key="1">
    <source>
        <dbReference type="SAM" id="Phobius"/>
    </source>
</evidence>
<protein>
    <submittedName>
        <fullName evidence="4">YgcG family protein</fullName>
    </submittedName>
</protein>
<feature type="chain" id="PRO_5032487063" evidence="2">
    <location>
        <begin position="29"/>
        <end position="230"/>
    </location>
</feature>
<evidence type="ECO:0000313" key="5">
    <source>
        <dbReference type="Proteomes" id="UP000437131"/>
    </source>
</evidence>
<evidence type="ECO:0000256" key="2">
    <source>
        <dbReference type="SAM" id="SignalP"/>
    </source>
</evidence>
<dbReference type="Pfam" id="PF04536">
    <property type="entry name" value="TPM_phosphatase"/>
    <property type="match status" value="1"/>
</dbReference>
<evidence type="ECO:0000259" key="3">
    <source>
        <dbReference type="Pfam" id="PF04536"/>
    </source>
</evidence>
<dbReference type="PANTHER" id="PTHR30373">
    <property type="entry name" value="UPF0603 PROTEIN YGCG"/>
    <property type="match status" value="1"/>
</dbReference>
<reference evidence="4 5" key="1">
    <citation type="submission" date="2019-11" db="EMBL/GenBank/DDBJ databases">
        <title>Isolation of a new High Light Tolerant Cyanobacteria.</title>
        <authorList>
            <person name="Dobson Z."/>
            <person name="Vaughn N."/>
            <person name="Vaughn M."/>
            <person name="Fromme P."/>
            <person name="Mazor Y."/>
        </authorList>
    </citation>
    <scope>NUCLEOTIDE SEQUENCE [LARGE SCALE GENOMIC DNA]</scope>
    <source>
        <strain evidence="4 5">0216</strain>
    </source>
</reference>
<feature type="transmembrane region" description="Helical" evidence="1">
    <location>
        <begin position="202"/>
        <end position="224"/>
    </location>
</feature>
<keyword evidence="1" id="KW-1133">Transmembrane helix</keyword>
<comment type="caution">
    <text evidence="4">The sequence shown here is derived from an EMBL/GenBank/DDBJ whole genome shotgun (WGS) entry which is preliminary data.</text>
</comment>
<dbReference type="Gene3D" id="3.10.310.50">
    <property type="match status" value="1"/>
</dbReference>
<name>A0A844GYR6_9CHRO</name>
<accession>A0A844GYR6</accession>
<gene>
    <name evidence="4" type="ORF">GGC33_09265</name>
</gene>
<dbReference type="AlphaFoldDB" id="A0A844GYR6"/>